<sequence length="143" mass="15886">MLPASTCRRYSWDMDWLQRERIRLKHRIPSVTMAEMQGEVAALVARGVDVAEACSIIGLPPALYYDGCSAAIEFLPTPREIAAITRRMQAGERVCTRRSQVRWQRLKVTATGNESEADAVFELAGRIDDDACDVPAWLNCGGS</sequence>
<dbReference type="Proteomes" id="UP000321353">
    <property type="component" value="Chromosome"/>
</dbReference>
<accession>A0A5B9MFX5</accession>
<keyword evidence="2" id="KW-1185">Reference proteome</keyword>
<protein>
    <submittedName>
        <fullName evidence="1">Uncharacterized protein</fullName>
    </submittedName>
</protein>
<reference evidence="1 2" key="1">
    <citation type="submission" date="2019-02" db="EMBL/GenBank/DDBJ databases">
        <title>Planctomycetal bacteria perform biofilm scaping via a novel small molecule.</title>
        <authorList>
            <person name="Jeske O."/>
            <person name="Boedeker C."/>
            <person name="Wiegand S."/>
            <person name="Breitling P."/>
            <person name="Kallscheuer N."/>
            <person name="Jogler M."/>
            <person name="Rohde M."/>
            <person name="Petersen J."/>
            <person name="Medema M.H."/>
            <person name="Surup F."/>
            <person name="Jogler C."/>
        </authorList>
    </citation>
    <scope>NUCLEOTIDE SEQUENCE [LARGE SCALE GENOMIC DNA]</scope>
    <source>
        <strain evidence="1 2">Mal15</strain>
    </source>
</reference>
<organism evidence="1 2">
    <name type="scientific">Stieleria maiorica</name>
    <dbReference type="NCBI Taxonomy" id="2795974"/>
    <lineage>
        <taxon>Bacteria</taxon>
        <taxon>Pseudomonadati</taxon>
        <taxon>Planctomycetota</taxon>
        <taxon>Planctomycetia</taxon>
        <taxon>Pirellulales</taxon>
        <taxon>Pirellulaceae</taxon>
        <taxon>Stieleria</taxon>
    </lineage>
</organism>
<dbReference type="AlphaFoldDB" id="A0A5B9MFX5"/>
<name>A0A5B9MFX5_9BACT</name>
<evidence type="ECO:0000313" key="1">
    <source>
        <dbReference type="EMBL" id="QEF99743.1"/>
    </source>
</evidence>
<proteinExistence type="predicted"/>
<dbReference type="RefSeq" id="WP_167546900.1">
    <property type="nucleotide sequence ID" value="NZ_CP036264.1"/>
</dbReference>
<dbReference type="KEGG" id="smam:Mal15_38090"/>
<evidence type="ECO:0000313" key="2">
    <source>
        <dbReference type="Proteomes" id="UP000321353"/>
    </source>
</evidence>
<dbReference type="EMBL" id="CP036264">
    <property type="protein sequence ID" value="QEF99743.1"/>
    <property type="molecule type" value="Genomic_DNA"/>
</dbReference>
<gene>
    <name evidence="1" type="ORF">Mal15_38090</name>
</gene>